<reference evidence="2 3" key="1">
    <citation type="submission" date="2011-04" db="EMBL/GenBank/DDBJ databases">
        <title>The Genome Sequence of Clostridium citroniae WAL-19142.</title>
        <authorList>
            <consortium name="The Broad Institute Genome Sequencing Platform"/>
            <person name="Earl A."/>
            <person name="Ward D."/>
            <person name="Feldgarden M."/>
            <person name="Gevers D."/>
            <person name="Warren Y.A."/>
            <person name="Tyrrell K.L."/>
            <person name="Citron D.M."/>
            <person name="Goldstein E.J."/>
            <person name="Daigneault M."/>
            <person name="Allen-Vercoe E."/>
            <person name="Young S.K."/>
            <person name="Zeng Q."/>
            <person name="Gargeya S."/>
            <person name="Fitzgerald M."/>
            <person name="Haas B."/>
            <person name="Abouelleil A."/>
            <person name="Alvarado L."/>
            <person name="Arachchi H.M."/>
            <person name="Berlin A."/>
            <person name="Brown A."/>
            <person name="Chapman S.B."/>
            <person name="Chen Z."/>
            <person name="Dunbar C."/>
            <person name="Freedman E."/>
            <person name="Gearin G."/>
            <person name="Gellesch M."/>
            <person name="Goldberg J."/>
            <person name="Griggs A."/>
            <person name="Gujja S."/>
            <person name="Heilman E.R."/>
            <person name="Heiman D."/>
            <person name="Howarth C."/>
            <person name="Larson L."/>
            <person name="Lui A."/>
            <person name="MacDonald P.J."/>
            <person name="Mehta T."/>
            <person name="Montmayeur A."/>
            <person name="Murphy C."/>
            <person name="Neiman D."/>
            <person name="Pearson M."/>
            <person name="Priest M."/>
            <person name="Roberts A."/>
            <person name="Saif S."/>
            <person name="Shea T."/>
            <person name="Shenoy N."/>
            <person name="Sisk P."/>
            <person name="Stolte C."/>
            <person name="Sykes S."/>
            <person name="White J."/>
            <person name="Yandava C."/>
            <person name="Wortman J."/>
            <person name="Nusbaum C."/>
            <person name="Birren B."/>
        </authorList>
    </citation>
    <scope>NUCLEOTIDE SEQUENCE [LARGE SCALE GENOMIC DNA]</scope>
    <source>
        <strain evidence="2 3">WAL-19142</strain>
    </source>
</reference>
<dbReference type="GeneID" id="93164544"/>
<gene>
    <name evidence="2" type="ORF">HMPREF9470_01459</name>
</gene>
<accession>A0A0J9F1V5</accession>
<evidence type="ECO:0000259" key="1">
    <source>
        <dbReference type="Pfam" id="PF13482"/>
    </source>
</evidence>
<dbReference type="Pfam" id="PF13482">
    <property type="entry name" value="RNase_H_2"/>
    <property type="match status" value="1"/>
</dbReference>
<sequence length="365" mass="42247">MITIKHPVDLPDTYPLERIGALRDLLFFDIETTGFSGDTSQLYLIGCTYHDGFGWKLVQWFADTRESEAQLLTTFFTFMERFKVLVHFNGDGFDIPYLLKCCRRLGLDYNFDNIASVDIYKKIKPYRKLLGLENMKQKSIEQFLGVSREDKYSGGQLIEVYRDYLVTHESFLYDLLILHNEDDLKGMPSILPILNYADMMEAPFALDSQQLYCADGIPGPFLNLTWKSPYSIPVPLEYDTAPVSLELHRDVLTCNIALYQGELKYFYPNYRDYYYLPFEDTAVHKSVGEYVDKDARKKATARTCYSKKCGLFLPQFGPLWSPCLKEDYKAPLDYVAYSPDLLSDSDSADSYARQILDYISHKREA</sequence>
<dbReference type="GO" id="GO:0003676">
    <property type="term" value="F:nucleic acid binding"/>
    <property type="evidence" value="ECO:0007669"/>
    <property type="project" value="InterPro"/>
</dbReference>
<dbReference type="SUPFAM" id="SSF53098">
    <property type="entry name" value="Ribonuclease H-like"/>
    <property type="match status" value="1"/>
</dbReference>
<dbReference type="RefSeq" id="WP_007863260.1">
    <property type="nucleotide sequence ID" value="NZ_KQ235876.1"/>
</dbReference>
<protein>
    <recommendedName>
        <fullName evidence="1">YprB ribonuclease H-like domain-containing protein</fullName>
    </recommendedName>
</protein>
<proteinExistence type="predicted"/>
<dbReference type="OrthoDB" id="9790530at2"/>
<dbReference type="PANTHER" id="PTHR38462:SF1">
    <property type="entry name" value="YPRB RIBONUCLEASE H-LIKE DOMAIN-CONTAINING PROTEIN"/>
    <property type="match status" value="1"/>
</dbReference>
<dbReference type="InterPro" id="IPR012337">
    <property type="entry name" value="RNaseH-like_sf"/>
</dbReference>
<dbReference type="Proteomes" id="UP000037392">
    <property type="component" value="Unassembled WGS sequence"/>
</dbReference>
<name>A0A0J9F1V5_9FIRM</name>
<feature type="domain" description="YprB ribonuclease H-like" evidence="1">
    <location>
        <begin position="26"/>
        <end position="190"/>
    </location>
</feature>
<evidence type="ECO:0000313" key="3">
    <source>
        <dbReference type="Proteomes" id="UP000037392"/>
    </source>
</evidence>
<comment type="caution">
    <text evidence="2">The sequence shown here is derived from an EMBL/GenBank/DDBJ whole genome shotgun (WGS) entry which is preliminary data.</text>
</comment>
<organism evidence="2 3">
    <name type="scientific">[Clostridium] citroniae WAL-19142</name>
    <dbReference type="NCBI Taxonomy" id="742734"/>
    <lineage>
        <taxon>Bacteria</taxon>
        <taxon>Bacillati</taxon>
        <taxon>Bacillota</taxon>
        <taxon>Clostridia</taxon>
        <taxon>Lachnospirales</taxon>
        <taxon>Lachnospiraceae</taxon>
        <taxon>Enterocloster</taxon>
    </lineage>
</organism>
<dbReference type="InterPro" id="IPR036397">
    <property type="entry name" value="RNaseH_sf"/>
</dbReference>
<dbReference type="EMBL" id="ADLK01000011">
    <property type="protein sequence ID" value="KMW22230.1"/>
    <property type="molecule type" value="Genomic_DNA"/>
</dbReference>
<dbReference type="InterPro" id="IPR038720">
    <property type="entry name" value="YprB_RNase_H-like_dom"/>
</dbReference>
<dbReference type="AlphaFoldDB" id="A0A0J9F1V5"/>
<dbReference type="Gene3D" id="3.30.420.10">
    <property type="entry name" value="Ribonuclease H-like superfamily/Ribonuclease H"/>
    <property type="match status" value="1"/>
</dbReference>
<dbReference type="PATRIC" id="fig|742734.4.peg.1559"/>
<evidence type="ECO:0000313" key="2">
    <source>
        <dbReference type="EMBL" id="KMW22230.1"/>
    </source>
</evidence>
<dbReference type="PANTHER" id="PTHR38462">
    <property type="entry name" value="EXONUCLEASE-LIKE PROTEIN"/>
    <property type="match status" value="1"/>
</dbReference>